<comment type="caution">
    <text evidence="10">The sequence shown here is derived from an EMBL/GenBank/DDBJ whole genome shotgun (WGS) entry which is preliminary data.</text>
</comment>
<keyword evidence="7" id="KW-0539">Nucleus</keyword>
<dbReference type="Proteomes" id="UP001479436">
    <property type="component" value="Unassembled WGS sequence"/>
</dbReference>
<organism evidence="10 11">
    <name type="scientific">Basidiobolus ranarum</name>
    <dbReference type="NCBI Taxonomy" id="34480"/>
    <lineage>
        <taxon>Eukaryota</taxon>
        <taxon>Fungi</taxon>
        <taxon>Fungi incertae sedis</taxon>
        <taxon>Zoopagomycota</taxon>
        <taxon>Entomophthoromycotina</taxon>
        <taxon>Basidiobolomycetes</taxon>
        <taxon>Basidiobolales</taxon>
        <taxon>Basidiobolaceae</taxon>
        <taxon>Basidiobolus</taxon>
    </lineage>
</organism>
<dbReference type="InterPro" id="IPR057947">
    <property type="entry name" value="TPR_XPO7/RBP17"/>
</dbReference>
<evidence type="ECO:0000256" key="4">
    <source>
        <dbReference type="ARBA" id="ARBA00022448"/>
    </source>
</evidence>
<evidence type="ECO:0000256" key="1">
    <source>
        <dbReference type="ARBA" id="ARBA00004123"/>
    </source>
</evidence>
<dbReference type="InterPro" id="IPR001494">
    <property type="entry name" value="Importin-beta_N"/>
</dbReference>
<evidence type="ECO:0000259" key="9">
    <source>
        <dbReference type="Pfam" id="PF25795"/>
    </source>
</evidence>
<dbReference type="InterPro" id="IPR011989">
    <property type="entry name" value="ARM-like"/>
</dbReference>
<keyword evidence="11" id="KW-1185">Reference proteome</keyword>
<evidence type="ECO:0008006" key="12">
    <source>
        <dbReference type="Google" id="ProtNLM"/>
    </source>
</evidence>
<evidence type="ECO:0000313" key="11">
    <source>
        <dbReference type="Proteomes" id="UP001479436"/>
    </source>
</evidence>
<gene>
    <name evidence="10" type="ORF">K7432_009385</name>
</gene>
<dbReference type="InterPro" id="IPR044189">
    <property type="entry name" value="XPO4/7-like"/>
</dbReference>
<protein>
    <recommendedName>
        <fullName evidence="12">Exportin 7</fullName>
    </recommendedName>
</protein>
<evidence type="ECO:0000256" key="7">
    <source>
        <dbReference type="ARBA" id="ARBA00023242"/>
    </source>
</evidence>
<keyword evidence="6" id="KW-0653">Protein transport</keyword>
<dbReference type="EMBL" id="JASJQH010000576">
    <property type="protein sequence ID" value="KAK9763701.1"/>
    <property type="molecule type" value="Genomic_DNA"/>
</dbReference>
<dbReference type="SUPFAM" id="SSF48371">
    <property type="entry name" value="ARM repeat"/>
    <property type="match status" value="1"/>
</dbReference>
<dbReference type="Pfam" id="PF25795">
    <property type="entry name" value="TPR_XPO7"/>
    <property type="match status" value="1"/>
</dbReference>
<comment type="similarity">
    <text evidence="3">Belongs to the exportin family.</text>
</comment>
<dbReference type="PANTHER" id="PTHR12596:SF2">
    <property type="entry name" value="EXPORTIN-7 ISOFORM X1"/>
    <property type="match status" value="1"/>
</dbReference>
<sequence>MNGAPNIETLETLCEQFYNPRSNDERNNAEKLLGYYFPTFSESTNTPGSTPSSVTQIQSPIECAMQCHLLLESSSSPYAQMFASYRLKTLVTDHFSIFNEQQKLDERNFVLNYLGQHPDLMPFVVSSLGQLFSVITKLGWFESEEFKNLNEDISKFLQASAEHRIIGLQLLGLLVTEINQLTASRSVAKHRKIAVNFRDGELLKIFQTACGILGDLLREQNQFSKDTGNQAGKMKEACLNIIKNSLAFDFIGTCPDESSDDSGSIQIPSTWRSMFEDPTLVKTLFDCYKYFQPPHSSLVMEILVQVASIRRSLFSEEERAKFVVLLMDGIRDIINTSQGMDDQSNYHEFCRMLSRFRSTYHLNEVSEGYDYAGWIEAVATFTVKAFHSWQWAPNSLPYLLAFWSKMASSLSIVKSSFLPKLEDTTAHLAGEFISSRMDSVGPILESDGIIDDPLENEEVLIDSLEMLTNVARCKYEKSCETLINIFDFTASSYQATIQNTNNGVFDDKAILVSEAKLTWLVYLIGSFIGGRTAYQSTEEQDTIDGNLASKVLQLMEINQVWLNQKGESAGNAKLELAYLHFFYQFRKSYIGEQSYRTPKVYIKLAENFGLNDQTMVLDVIVRKLGTNLKYWGNNSRIISKTLNLFNELASGYSSVRLLQNLETAKFIMRNHTSEHFPFLLVPDNFSLRLIYYMALSKLFFSDDVSEVEFLEFVKPFENILDELKSIGNIGAFKQDHVKSALNGLLRDLRGFISPIQSRRNYLLFFDWFFPNYMPVLLQALEAWKDDRLAVTILKFMAEFGHNKSQRLNFDISSANGILLFRETSKMLCTYGSGVINRNPTESNKYTEKYKGIAVCFDMLSRSLTGRYVSFGVFALYGDKALELALNTVFEMMLSIPVEDLMVYPKLCKAYFTMIDVFSNEHMMALSEMDSRVFWCIVRTLGEGLKSSDAAISSSACSAVDHLCTFVIKLSTKKNQSHWLLQYFNQYSEILPFLFTTVFNLILFEEKPNQWSLSRPLLGLILLNREYMIEYTGNLVLCQLVERRELLGKALQSLMEEVDNTLSSKNRDRFTQNLGTFRREITASNLILVSPSEQGFSAPMLE</sequence>
<evidence type="ECO:0000256" key="2">
    <source>
        <dbReference type="ARBA" id="ARBA00004496"/>
    </source>
</evidence>
<dbReference type="PANTHER" id="PTHR12596">
    <property type="entry name" value="EXPORTIN 4,7-RELATED"/>
    <property type="match status" value="1"/>
</dbReference>
<accession>A0ABR2WQC1</accession>
<name>A0ABR2WQC1_9FUNG</name>
<feature type="domain" description="Importin N-terminal" evidence="8">
    <location>
        <begin position="56"/>
        <end position="116"/>
    </location>
</feature>
<evidence type="ECO:0000256" key="3">
    <source>
        <dbReference type="ARBA" id="ARBA00009466"/>
    </source>
</evidence>
<evidence type="ECO:0000313" key="10">
    <source>
        <dbReference type="EMBL" id="KAK9763701.1"/>
    </source>
</evidence>
<dbReference type="Gene3D" id="1.25.10.10">
    <property type="entry name" value="Leucine-rich Repeat Variant"/>
    <property type="match status" value="2"/>
</dbReference>
<keyword evidence="4" id="KW-0813">Transport</keyword>
<comment type="subcellular location">
    <subcellularLocation>
        <location evidence="2">Cytoplasm</location>
    </subcellularLocation>
    <subcellularLocation>
        <location evidence="1">Nucleus</location>
    </subcellularLocation>
</comment>
<proteinExistence type="inferred from homology"/>
<dbReference type="Pfam" id="PF03810">
    <property type="entry name" value="IBN_N"/>
    <property type="match status" value="1"/>
</dbReference>
<keyword evidence="5" id="KW-0963">Cytoplasm</keyword>
<dbReference type="InterPro" id="IPR016024">
    <property type="entry name" value="ARM-type_fold"/>
</dbReference>
<feature type="domain" description="Exportin-7/Ran-binding protein 17 TPR repeats" evidence="9">
    <location>
        <begin position="447"/>
        <end position="685"/>
    </location>
</feature>
<evidence type="ECO:0000259" key="8">
    <source>
        <dbReference type="Pfam" id="PF03810"/>
    </source>
</evidence>
<evidence type="ECO:0000256" key="5">
    <source>
        <dbReference type="ARBA" id="ARBA00022490"/>
    </source>
</evidence>
<reference evidence="10 11" key="1">
    <citation type="submission" date="2023-04" db="EMBL/GenBank/DDBJ databases">
        <title>Genome of Basidiobolus ranarum AG-B5.</title>
        <authorList>
            <person name="Stajich J.E."/>
            <person name="Carter-House D."/>
            <person name="Gryganskyi A."/>
        </authorList>
    </citation>
    <scope>NUCLEOTIDE SEQUENCE [LARGE SCALE GENOMIC DNA]</scope>
    <source>
        <strain evidence="10 11">AG-B5</strain>
    </source>
</reference>
<evidence type="ECO:0000256" key="6">
    <source>
        <dbReference type="ARBA" id="ARBA00022927"/>
    </source>
</evidence>